<dbReference type="STRING" id="656914.SAMN00017405_0602"/>
<dbReference type="CDD" id="cd16380">
    <property type="entry name" value="YitT_C"/>
    <property type="match status" value="1"/>
</dbReference>
<evidence type="ECO:0000256" key="5">
    <source>
        <dbReference type="ARBA" id="ARBA00023136"/>
    </source>
</evidence>
<evidence type="ECO:0000256" key="1">
    <source>
        <dbReference type="ARBA" id="ARBA00004651"/>
    </source>
</evidence>
<keyword evidence="9" id="KW-1185">Reference proteome</keyword>
<evidence type="ECO:0000256" key="3">
    <source>
        <dbReference type="ARBA" id="ARBA00022692"/>
    </source>
</evidence>
<dbReference type="InterPro" id="IPR019264">
    <property type="entry name" value="DUF2179"/>
</dbReference>
<dbReference type="GO" id="GO:0005886">
    <property type="term" value="C:plasma membrane"/>
    <property type="evidence" value="ECO:0007669"/>
    <property type="project" value="UniProtKB-SubCell"/>
</dbReference>
<keyword evidence="2" id="KW-1003">Cell membrane</keyword>
<evidence type="ECO:0000313" key="8">
    <source>
        <dbReference type="EMBL" id="SMB89367.1"/>
    </source>
</evidence>
<dbReference type="PIRSF" id="PIRSF006483">
    <property type="entry name" value="Membrane_protein_YitT"/>
    <property type="match status" value="1"/>
</dbReference>
<protein>
    <submittedName>
        <fullName evidence="8">Uncharacterized membrane-anchored protein YitT, contains DUF161 and DUF2179 domains</fullName>
    </submittedName>
</protein>
<feature type="domain" description="DUF2179" evidence="7">
    <location>
        <begin position="220"/>
        <end position="274"/>
    </location>
</feature>
<keyword evidence="4 6" id="KW-1133">Transmembrane helix</keyword>
<proteinExistence type="predicted"/>
<gene>
    <name evidence="8" type="ORF">SAMN00017405_0602</name>
</gene>
<evidence type="ECO:0000256" key="2">
    <source>
        <dbReference type="ARBA" id="ARBA00022475"/>
    </source>
</evidence>
<feature type="transmembrane region" description="Helical" evidence="6">
    <location>
        <begin position="12"/>
        <end position="31"/>
    </location>
</feature>
<dbReference type="PANTHER" id="PTHR33545:SF5">
    <property type="entry name" value="UPF0750 MEMBRANE PROTEIN YITT"/>
    <property type="match status" value="1"/>
</dbReference>
<keyword evidence="5 6" id="KW-0472">Membrane</keyword>
<reference evidence="8 9" key="1">
    <citation type="submission" date="2017-04" db="EMBL/GenBank/DDBJ databases">
        <authorList>
            <person name="Afonso C.L."/>
            <person name="Miller P.J."/>
            <person name="Scott M.A."/>
            <person name="Spackman E."/>
            <person name="Goraichik I."/>
            <person name="Dimitrov K.M."/>
            <person name="Suarez D.L."/>
            <person name="Swayne D.E."/>
        </authorList>
    </citation>
    <scope>NUCLEOTIDE SEQUENCE [LARGE SCALE GENOMIC DNA]</scope>
    <source>
        <strain evidence="8 9">DSM 11270</strain>
    </source>
</reference>
<feature type="transmembrane region" description="Helical" evidence="6">
    <location>
        <begin position="109"/>
        <end position="129"/>
    </location>
</feature>
<dbReference type="InterPro" id="IPR003740">
    <property type="entry name" value="YitT"/>
</dbReference>
<dbReference type="InterPro" id="IPR051461">
    <property type="entry name" value="UPF0750_membrane"/>
</dbReference>
<evidence type="ECO:0000259" key="7">
    <source>
        <dbReference type="Pfam" id="PF10035"/>
    </source>
</evidence>
<dbReference type="PANTHER" id="PTHR33545">
    <property type="entry name" value="UPF0750 MEMBRANE PROTEIN YITT-RELATED"/>
    <property type="match status" value="1"/>
</dbReference>
<evidence type="ECO:0000256" key="4">
    <source>
        <dbReference type="ARBA" id="ARBA00022989"/>
    </source>
</evidence>
<dbReference type="Proteomes" id="UP000192731">
    <property type="component" value="Unassembled WGS sequence"/>
</dbReference>
<accession>A0A1W1V7F2</accession>
<dbReference type="OrthoDB" id="9779786at2"/>
<dbReference type="RefSeq" id="WP_084052987.1">
    <property type="nucleotide sequence ID" value="NZ_FWWT01000016.1"/>
</dbReference>
<dbReference type="EMBL" id="FWWT01000016">
    <property type="protein sequence ID" value="SMB89367.1"/>
    <property type="molecule type" value="Genomic_DNA"/>
</dbReference>
<dbReference type="Pfam" id="PF10035">
    <property type="entry name" value="DUF2179"/>
    <property type="match status" value="1"/>
</dbReference>
<dbReference type="Pfam" id="PF02588">
    <property type="entry name" value="YitT_membrane"/>
    <property type="match status" value="1"/>
</dbReference>
<organism evidence="8 9">
    <name type="scientific">Desulfonispora thiosulfatigenes DSM 11270</name>
    <dbReference type="NCBI Taxonomy" id="656914"/>
    <lineage>
        <taxon>Bacteria</taxon>
        <taxon>Bacillati</taxon>
        <taxon>Bacillota</taxon>
        <taxon>Clostridia</taxon>
        <taxon>Eubacteriales</taxon>
        <taxon>Peptococcaceae</taxon>
        <taxon>Desulfonispora</taxon>
    </lineage>
</organism>
<feature type="transmembrane region" description="Helical" evidence="6">
    <location>
        <begin position="150"/>
        <end position="183"/>
    </location>
</feature>
<dbReference type="InterPro" id="IPR015867">
    <property type="entry name" value="N-reg_PII/ATP_PRibTrfase_C"/>
</dbReference>
<comment type="subcellular location">
    <subcellularLocation>
        <location evidence="1">Cell membrane</location>
        <topology evidence="1">Multi-pass membrane protein</topology>
    </subcellularLocation>
</comment>
<dbReference type="AlphaFoldDB" id="A0A1W1V7F2"/>
<dbReference type="Gene3D" id="3.30.70.120">
    <property type="match status" value="1"/>
</dbReference>
<sequence length="284" mass="31510">MSEIWKQQIRDILIIYIGTLIFAFGVNYFIIANNLAEGGFTGIALICHYKLGWSLSSFIFWANVPLLLLAWKLWGWEFISKTVLGVVFTSLNLELTSGCHLIVDDLLLAALFGGVLTGTGIGLVLRYGGTTGGSDIIGRVFNKFFGLKMGRFYLIFDFIVLSAVGFFFGLTVTLYSLVIIFVFSKITDYILEGIDSANQVLIFSSKNESIGEKIKTELHRGITYIEGQGGFTGTKNDLLLCVVGKWQIFRLKKLVKEIDPGAFVIVSEVYEALGEGFKDTQKTI</sequence>
<evidence type="ECO:0000313" key="9">
    <source>
        <dbReference type="Proteomes" id="UP000192731"/>
    </source>
</evidence>
<feature type="transmembrane region" description="Helical" evidence="6">
    <location>
        <begin position="51"/>
        <end position="71"/>
    </location>
</feature>
<keyword evidence="3 6" id="KW-0812">Transmembrane</keyword>
<evidence type="ECO:0000256" key="6">
    <source>
        <dbReference type="SAM" id="Phobius"/>
    </source>
</evidence>
<name>A0A1W1V7F2_DESTI</name>